<name>A0A8H3F8M0_9LECA</name>
<dbReference type="InterPro" id="IPR036291">
    <property type="entry name" value="NAD(P)-bd_dom_sf"/>
</dbReference>
<sequence>MQIKDRTYVISGGASGLGKATAELLVENGASVVILDMSTESGEELVSKLGSTKAFFHETDVSSSSSIASAVKASLEFIKKTGHELGGVIPAAGVSLPAKIVDRNGEMCDMDQFDFVMNINVRGSVDLVRQFCPYWIKRQPEKEVDGGDAERGVIVLVASSAAFDGQPGQVAYSASKGAIASLTLPLTRDLARYGIRVVTIAPSLFESRMTSMMTQKVRDSLLRVMEFPLRPGQAHEFASLVKHSIENKMLNGTVVRLDGGMRMPSKM</sequence>
<dbReference type="AlphaFoldDB" id="A0A8H3F8M0"/>
<proteinExistence type="predicted"/>
<dbReference type="InterPro" id="IPR002347">
    <property type="entry name" value="SDR_fam"/>
</dbReference>
<dbReference type="PANTHER" id="PTHR43658">
    <property type="entry name" value="SHORT-CHAIN DEHYDROGENASE/REDUCTASE"/>
    <property type="match status" value="1"/>
</dbReference>
<dbReference type="PRINTS" id="PR00081">
    <property type="entry name" value="GDHRDH"/>
</dbReference>
<dbReference type="Pfam" id="PF00106">
    <property type="entry name" value="adh_short"/>
    <property type="match status" value="1"/>
</dbReference>
<evidence type="ECO:0000313" key="3">
    <source>
        <dbReference type="Proteomes" id="UP000664169"/>
    </source>
</evidence>
<dbReference type="Gene3D" id="3.40.50.720">
    <property type="entry name" value="NAD(P)-binding Rossmann-like Domain"/>
    <property type="match status" value="1"/>
</dbReference>
<keyword evidence="3" id="KW-1185">Reference proteome</keyword>
<reference evidence="2" key="1">
    <citation type="submission" date="2021-03" db="EMBL/GenBank/DDBJ databases">
        <authorList>
            <person name="Tagirdzhanova G."/>
        </authorList>
    </citation>
    <scope>NUCLEOTIDE SEQUENCE</scope>
</reference>
<keyword evidence="1" id="KW-0560">Oxidoreductase</keyword>
<organism evidence="2 3">
    <name type="scientific">Gomphillus americanus</name>
    <dbReference type="NCBI Taxonomy" id="1940652"/>
    <lineage>
        <taxon>Eukaryota</taxon>
        <taxon>Fungi</taxon>
        <taxon>Dikarya</taxon>
        <taxon>Ascomycota</taxon>
        <taxon>Pezizomycotina</taxon>
        <taxon>Lecanoromycetes</taxon>
        <taxon>OSLEUM clade</taxon>
        <taxon>Ostropomycetidae</taxon>
        <taxon>Ostropales</taxon>
        <taxon>Graphidaceae</taxon>
        <taxon>Gomphilloideae</taxon>
        <taxon>Gomphillus</taxon>
    </lineage>
</organism>
<evidence type="ECO:0008006" key="4">
    <source>
        <dbReference type="Google" id="ProtNLM"/>
    </source>
</evidence>
<dbReference type="SUPFAM" id="SSF51735">
    <property type="entry name" value="NAD(P)-binding Rossmann-fold domains"/>
    <property type="match status" value="1"/>
</dbReference>
<evidence type="ECO:0000256" key="1">
    <source>
        <dbReference type="ARBA" id="ARBA00023002"/>
    </source>
</evidence>
<comment type="caution">
    <text evidence="2">The sequence shown here is derived from an EMBL/GenBank/DDBJ whole genome shotgun (WGS) entry which is preliminary data.</text>
</comment>
<gene>
    <name evidence="2" type="ORF">GOMPHAMPRED_001995</name>
</gene>
<dbReference type="Proteomes" id="UP000664169">
    <property type="component" value="Unassembled WGS sequence"/>
</dbReference>
<dbReference type="EMBL" id="CAJPDQ010000015">
    <property type="protein sequence ID" value="CAF9920161.1"/>
    <property type="molecule type" value="Genomic_DNA"/>
</dbReference>
<dbReference type="GO" id="GO:0016491">
    <property type="term" value="F:oxidoreductase activity"/>
    <property type="evidence" value="ECO:0007669"/>
    <property type="project" value="UniProtKB-KW"/>
</dbReference>
<accession>A0A8H3F8M0</accession>
<evidence type="ECO:0000313" key="2">
    <source>
        <dbReference type="EMBL" id="CAF9920161.1"/>
    </source>
</evidence>
<dbReference type="OrthoDB" id="1274115at2759"/>
<dbReference type="PANTHER" id="PTHR43658:SF8">
    <property type="entry name" value="17-BETA-HYDROXYSTEROID DEHYDROGENASE 14-RELATED"/>
    <property type="match status" value="1"/>
</dbReference>
<protein>
    <recommendedName>
        <fullName evidence="4">3-hydroxyacyl-CoA dehydrogenase type-2</fullName>
    </recommendedName>
</protein>